<comment type="caution">
    <text evidence="2">The sequence shown here is derived from an EMBL/GenBank/DDBJ whole genome shotgun (WGS) entry which is preliminary data.</text>
</comment>
<protein>
    <submittedName>
        <fullName evidence="2">Eukaryotic/viral aspartic protease</fullName>
    </submittedName>
</protein>
<dbReference type="CDD" id="cd00303">
    <property type="entry name" value="retropepsin_like"/>
    <property type="match status" value="1"/>
</dbReference>
<dbReference type="GO" id="GO:0008233">
    <property type="term" value="F:peptidase activity"/>
    <property type="evidence" value="ECO:0007669"/>
    <property type="project" value="UniProtKB-KW"/>
</dbReference>
<name>A0A225WL93_9STRA</name>
<organism evidence="2 3">
    <name type="scientific">Phytophthora megakarya</name>
    <dbReference type="NCBI Taxonomy" id="4795"/>
    <lineage>
        <taxon>Eukaryota</taxon>
        <taxon>Sar</taxon>
        <taxon>Stramenopiles</taxon>
        <taxon>Oomycota</taxon>
        <taxon>Peronosporomycetes</taxon>
        <taxon>Peronosporales</taxon>
        <taxon>Peronosporaceae</taxon>
        <taxon>Phytophthora</taxon>
    </lineage>
</organism>
<dbReference type="Proteomes" id="UP000198211">
    <property type="component" value="Unassembled WGS sequence"/>
</dbReference>
<dbReference type="InterPro" id="IPR021109">
    <property type="entry name" value="Peptidase_aspartic_dom_sf"/>
</dbReference>
<dbReference type="AlphaFoldDB" id="A0A225WL93"/>
<dbReference type="Pfam" id="PF13650">
    <property type="entry name" value="Asp_protease_2"/>
    <property type="match status" value="1"/>
</dbReference>
<sequence length="156" mass="17592">MGLPQLTEPVVDTEYMRSRMADDRDNKQVNKKITEEEDSSRYESEERAADDDDRANCHTAGVVCSLAHAEPGCLNLEARRYDKRKRMRALVMGAVNDPRTMILLDTGANVSVISASYAKKLHLREVPDHDRNLEVRGINPGTLETRRRALVKITLG</sequence>
<keyword evidence="2" id="KW-0645">Protease</keyword>
<accession>A0A225WL93</accession>
<proteinExistence type="predicted"/>
<keyword evidence="3" id="KW-1185">Reference proteome</keyword>
<keyword evidence="2" id="KW-0378">Hydrolase</keyword>
<evidence type="ECO:0000313" key="2">
    <source>
        <dbReference type="EMBL" id="OWZ18445.1"/>
    </source>
</evidence>
<feature type="compositionally biased region" description="Basic and acidic residues" evidence="1">
    <location>
        <begin position="14"/>
        <end position="47"/>
    </location>
</feature>
<dbReference type="Gene3D" id="2.40.70.10">
    <property type="entry name" value="Acid Proteases"/>
    <property type="match status" value="1"/>
</dbReference>
<dbReference type="OrthoDB" id="117285at2759"/>
<feature type="region of interest" description="Disordered" evidence="1">
    <location>
        <begin position="1"/>
        <end position="53"/>
    </location>
</feature>
<evidence type="ECO:0000256" key="1">
    <source>
        <dbReference type="SAM" id="MobiDB-lite"/>
    </source>
</evidence>
<evidence type="ECO:0000313" key="3">
    <source>
        <dbReference type="Proteomes" id="UP000198211"/>
    </source>
</evidence>
<dbReference type="GO" id="GO:0006508">
    <property type="term" value="P:proteolysis"/>
    <property type="evidence" value="ECO:0007669"/>
    <property type="project" value="UniProtKB-KW"/>
</dbReference>
<dbReference type="EMBL" id="NBNE01000586">
    <property type="protein sequence ID" value="OWZ18445.1"/>
    <property type="molecule type" value="Genomic_DNA"/>
</dbReference>
<reference evidence="3" key="1">
    <citation type="submission" date="2017-03" db="EMBL/GenBank/DDBJ databases">
        <title>Phytopthora megakarya and P. palmivora, two closely related causual agents of cacao black pod achieved similar genome size and gene model numbers by different mechanisms.</title>
        <authorList>
            <person name="Ali S."/>
            <person name="Shao J."/>
            <person name="Larry D.J."/>
            <person name="Kronmiller B."/>
            <person name="Shen D."/>
            <person name="Strem M.D."/>
            <person name="Melnick R.L."/>
            <person name="Guiltinan M.J."/>
            <person name="Tyler B.M."/>
            <person name="Meinhardt L.W."/>
            <person name="Bailey B.A."/>
        </authorList>
    </citation>
    <scope>NUCLEOTIDE SEQUENCE [LARGE SCALE GENOMIC DNA]</scope>
    <source>
        <strain evidence="3">zdho120</strain>
    </source>
</reference>
<gene>
    <name evidence="2" type="ORF">PHMEG_0007456</name>
</gene>
<dbReference type="SUPFAM" id="SSF50630">
    <property type="entry name" value="Acid proteases"/>
    <property type="match status" value="1"/>
</dbReference>